<dbReference type="AlphaFoldDB" id="A0A2T2XH87"/>
<comment type="caution">
    <text evidence="1">The sequence shown here is derived from an EMBL/GenBank/DDBJ whole genome shotgun (WGS) entry which is preliminary data.</text>
</comment>
<evidence type="ECO:0000313" key="1">
    <source>
        <dbReference type="EMBL" id="PSR33840.1"/>
    </source>
</evidence>
<dbReference type="EMBL" id="PXYW01000016">
    <property type="protein sequence ID" value="PSR33840.1"/>
    <property type="molecule type" value="Genomic_DNA"/>
</dbReference>
<gene>
    <name evidence="1" type="ORF">C7B46_08315</name>
</gene>
<evidence type="ECO:0000313" key="2">
    <source>
        <dbReference type="Proteomes" id="UP000242972"/>
    </source>
</evidence>
<dbReference type="Proteomes" id="UP000242972">
    <property type="component" value="Unassembled WGS sequence"/>
</dbReference>
<proteinExistence type="predicted"/>
<protein>
    <submittedName>
        <fullName evidence="1">Uncharacterized protein</fullName>
    </submittedName>
</protein>
<sequence>MPSGRPDAFEQELIAMALTRLGYRGPSCDVYVRVGFDASSIYSLIIASQPVTILCLEAINADRAAVQRPIAPESHH</sequence>
<reference evidence="1 2" key="1">
    <citation type="journal article" date="2014" name="BMC Genomics">
        <title>Comparison of environmental and isolate Sulfobacillus genomes reveals diverse carbon, sulfur, nitrogen, and hydrogen metabolisms.</title>
        <authorList>
            <person name="Justice N.B."/>
            <person name="Norman A."/>
            <person name="Brown C.T."/>
            <person name="Singh A."/>
            <person name="Thomas B.C."/>
            <person name="Banfield J.F."/>
        </authorList>
    </citation>
    <scope>NUCLEOTIDE SEQUENCE [LARGE SCALE GENOMIC DNA]</scope>
    <source>
        <strain evidence="1">AMDSBA4</strain>
    </source>
</reference>
<organism evidence="1 2">
    <name type="scientific">Sulfobacillus benefaciens</name>
    <dbReference type="NCBI Taxonomy" id="453960"/>
    <lineage>
        <taxon>Bacteria</taxon>
        <taxon>Bacillati</taxon>
        <taxon>Bacillota</taxon>
        <taxon>Clostridia</taxon>
        <taxon>Eubacteriales</taxon>
        <taxon>Clostridiales Family XVII. Incertae Sedis</taxon>
        <taxon>Sulfobacillus</taxon>
    </lineage>
</organism>
<accession>A0A2T2XH87</accession>
<name>A0A2T2XH87_9FIRM</name>